<sequence>MASAYFLSPLPLSSLLLLNRYVLDMGVPVSCLGVLKNRKVSQLQGQRFGNKVAKNRFVVKACAKEIAFDQKSRSALQNGIDKLADAVGLTLGLEGRNVVLDEYGTPKVVNDGVTIAQTIELPDLWENAGAALIREVGASKTNDSAGDGTTTASVLAREIIKLAIASISAGNDDITMIADAIDKVSPDEDICGKLLATLVVNKLRGILNVAAIKAPGFGERRRLFKRYLPYDEFSNS</sequence>
<evidence type="ECO:0000256" key="3">
    <source>
        <dbReference type="ARBA" id="ARBA00022741"/>
    </source>
</evidence>
<comment type="caution">
    <text evidence="7">The sequence shown here is derived from an EMBL/GenBank/DDBJ whole genome shotgun (WGS) entry which is preliminary data.</text>
</comment>
<dbReference type="InterPro" id="IPR002423">
    <property type="entry name" value="Cpn60/GroEL/TCP-1"/>
</dbReference>
<organism evidence="7 8">
    <name type="scientific">Datura stramonium</name>
    <name type="common">Jimsonweed</name>
    <name type="synonym">Common thornapple</name>
    <dbReference type="NCBI Taxonomy" id="4076"/>
    <lineage>
        <taxon>Eukaryota</taxon>
        <taxon>Viridiplantae</taxon>
        <taxon>Streptophyta</taxon>
        <taxon>Embryophyta</taxon>
        <taxon>Tracheophyta</taxon>
        <taxon>Spermatophyta</taxon>
        <taxon>Magnoliopsida</taxon>
        <taxon>eudicotyledons</taxon>
        <taxon>Gunneridae</taxon>
        <taxon>Pentapetalae</taxon>
        <taxon>asterids</taxon>
        <taxon>lamiids</taxon>
        <taxon>Solanales</taxon>
        <taxon>Solanaceae</taxon>
        <taxon>Solanoideae</taxon>
        <taxon>Datureae</taxon>
        <taxon>Datura</taxon>
    </lineage>
</organism>
<dbReference type="SUPFAM" id="SSF48592">
    <property type="entry name" value="GroEL equatorial domain-like"/>
    <property type="match status" value="1"/>
</dbReference>
<feature type="chain" id="PRO_5047331558" evidence="6">
    <location>
        <begin position="25"/>
        <end position="236"/>
    </location>
</feature>
<keyword evidence="3" id="KW-0547">Nucleotide-binding</keyword>
<keyword evidence="6" id="KW-0732">Signal</keyword>
<dbReference type="EMBL" id="JACEIK010001451">
    <property type="protein sequence ID" value="MCD7469501.1"/>
    <property type="molecule type" value="Genomic_DNA"/>
</dbReference>
<keyword evidence="8" id="KW-1185">Reference proteome</keyword>
<keyword evidence="5" id="KW-0143">Chaperone</keyword>
<dbReference type="PRINTS" id="PR00304">
    <property type="entry name" value="TCOMPLEXTCP1"/>
</dbReference>
<dbReference type="SUPFAM" id="SSF52029">
    <property type="entry name" value="GroEL apical domain-like"/>
    <property type="match status" value="1"/>
</dbReference>
<evidence type="ECO:0000313" key="7">
    <source>
        <dbReference type="EMBL" id="MCD7469501.1"/>
    </source>
</evidence>
<evidence type="ECO:0000256" key="1">
    <source>
        <dbReference type="ARBA" id="ARBA00006607"/>
    </source>
</evidence>
<name>A0ABS8TFA6_DATST</name>
<feature type="signal peptide" evidence="6">
    <location>
        <begin position="1"/>
        <end position="24"/>
    </location>
</feature>
<keyword evidence="4" id="KW-0067">ATP-binding</keyword>
<comment type="similarity">
    <text evidence="2">Belongs to the TCP-1 chaperonin family.</text>
</comment>
<proteinExistence type="inferred from homology"/>
<dbReference type="InterPro" id="IPR017998">
    <property type="entry name" value="Chaperone_TCP-1"/>
</dbReference>
<dbReference type="Gene3D" id="1.10.560.10">
    <property type="entry name" value="GroEL-like equatorial domain"/>
    <property type="match status" value="1"/>
</dbReference>
<evidence type="ECO:0000256" key="5">
    <source>
        <dbReference type="ARBA" id="ARBA00023186"/>
    </source>
</evidence>
<comment type="similarity">
    <text evidence="1">Belongs to the chaperonin (HSP60) family.</text>
</comment>
<reference evidence="7 8" key="1">
    <citation type="journal article" date="2021" name="BMC Genomics">
        <title>Datura genome reveals duplications of psychoactive alkaloid biosynthetic genes and high mutation rate following tissue culture.</title>
        <authorList>
            <person name="Rajewski A."/>
            <person name="Carter-House D."/>
            <person name="Stajich J."/>
            <person name="Litt A."/>
        </authorList>
    </citation>
    <scope>NUCLEOTIDE SEQUENCE [LARGE SCALE GENOMIC DNA]</scope>
    <source>
        <strain evidence="7">AR-01</strain>
    </source>
</reference>
<evidence type="ECO:0000256" key="6">
    <source>
        <dbReference type="SAM" id="SignalP"/>
    </source>
</evidence>
<evidence type="ECO:0000313" key="8">
    <source>
        <dbReference type="Proteomes" id="UP000823775"/>
    </source>
</evidence>
<dbReference type="PANTHER" id="PTHR45633">
    <property type="entry name" value="60 KDA HEAT SHOCK PROTEIN, MITOCHONDRIAL"/>
    <property type="match status" value="1"/>
</dbReference>
<evidence type="ECO:0000256" key="2">
    <source>
        <dbReference type="ARBA" id="ARBA00008020"/>
    </source>
</evidence>
<dbReference type="InterPro" id="IPR027409">
    <property type="entry name" value="GroEL-like_apical_dom_sf"/>
</dbReference>
<dbReference type="InterPro" id="IPR001844">
    <property type="entry name" value="Cpn60/GroEL"/>
</dbReference>
<dbReference type="Proteomes" id="UP000823775">
    <property type="component" value="Unassembled WGS sequence"/>
</dbReference>
<dbReference type="InterPro" id="IPR027413">
    <property type="entry name" value="GROEL-like_equatorial_sf"/>
</dbReference>
<dbReference type="Pfam" id="PF00118">
    <property type="entry name" value="Cpn60_TCP1"/>
    <property type="match status" value="1"/>
</dbReference>
<gene>
    <name evidence="7" type="primary">CPN60A_2</name>
    <name evidence="7" type="ORF">HAX54_008601</name>
</gene>
<dbReference type="Gene3D" id="3.50.7.10">
    <property type="entry name" value="GroEL"/>
    <property type="match status" value="1"/>
</dbReference>
<protein>
    <submittedName>
        <fullName evidence="7">Chaperonin 60 subunit alpha 1, chloroplastic</fullName>
    </submittedName>
</protein>
<accession>A0ABS8TFA6</accession>
<evidence type="ECO:0000256" key="4">
    <source>
        <dbReference type="ARBA" id="ARBA00022840"/>
    </source>
</evidence>